<sequence>MDKATVTADTLELILLNQQALRAGIEELALWIKQRGSVPACDSVMIALQTLDANAEGIEQGIRVLRGD</sequence>
<organism evidence="1 2">
    <name type="scientific">Pseudomonas putida</name>
    <name type="common">Arthrobacter siderocapsulatus</name>
    <dbReference type="NCBI Taxonomy" id="303"/>
    <lineage>
        <taxon>Bacteria</taxon>
        <taxon>Pseudomonadati</taxon>
        <taxon>Pseudomonadota</taxon>
        <taxon>Gammaproteobacteria</taxon>
        <taxon>Pseudomonadales</taxon>
        <taxon>Pseudomonadaceae</taxon>
        <taxon>Pseudomonas</taxon>
    </lineage>
</organism>
<accession>A0A7U6M3B3</accession>
<name>A0A7U6M3B3_PSEPU</name>
<proteinExistence type="predicted"/>
<dbReference type="EMBL" id="AP022324">
    <property type="protein sequence ID" value="BBU44964.1"/>
    <property type="molecule type" value="Genomic_DNA"/>
</dbReference>
<gene>
    <name evidence="1" type="ORF">PPTS312_28790</name>
</gene>
<dbReference type="RefSeq" id="WP_063914198.1">
    <property type="nucleotide sequence ID" value="NZ_AP022324.1"/>
</dbReference>
<reference evidence="1 2" key="1">
    <citation type="submission" date="2020-01" db="EMBL/GenBank/DDBJ databases">
        <title>Complete Genome Sequence of Pseudomonas putida Strain TS312, Harboring the HdtS type N-acyl-homoserine Lactone Synthase, Isolated from a Paper Mill.</title>
        <authorList>
            <person name="Hosoe A."/>
            <person name="Suenaga T."/>
            <person name="Sugi T."/>
            <person name="Izumi T."/>
            <person name="Nagai N."/>
            <person name="Terada A."/>
        </authorList>
    </citation>
    <scope>NUCLEOTIDE SEQUENCE [LARGE SCALE GENOMIC DNA]</scope>
    <source>
        <strain evidence="1 2">TS312</strain>
    </source>
</reference>
<dbReference type="AlphaFoldDB" id="A0A7U6M3B3"/>
<evidence type="ECO:0000313" key="1">
    <source>
        <dbReference type="EMBL" id="BBU44964.1"/>
    </source>
</evidence>
<evidence type="ECO:0000313" key="2">
    <source>
        <dbReference type="Proteomes" id="UP000464661"/>
    </source>
</evidence>
<protein>
    <submittedName>
        <fullName evidence="1">Uncharacterized protein</fullName>
    </submittedName>
</protein>
<dbReference type="Proteomes" id="UP000464661">
    <property type="component" value="Chromosome"/>
</dbReference>